<protein>
    <submittedName>
        <fullName evidence="2">Uncharacterized protein</fullName>
    </submittedName>
</protein>
<accession>A0A915E0M5</accession>
<evidence type="ECO:0000313" key="2">
    <source>
        <dbReference type="WBParaSite" id="jg24648"/>
    </source>
</evidence>
<proteinExistence type="predicted"/>
<dbReference type="Proteomes" id="UP000887574">
    <property type="component" value="Unplaced"/>
</dbReference>
<name>A0A915E0M5_9BILA</name>
<organism evidence="1 2">
    <name type="scientific">Ditylenchus dipsaci</name>
    <dbReference type="NCBI Taxonomy" id="166011"/>
    <lineage>
        <taxon>Eukaryota</taxon>
        <taxon>Metazoa</taxon>
        <taxon>Ecdysozoa</taxon>
        <taxon>Nematoda</taxon>
        <taxon>Chromadorea</taxon>
        <taxon>Rhabditida</taxon>
        <taxon>Tylenchina</taxon>
        <taxon>Tylenchomorpha</taxon>
        <taxon>Sphaerularioidea</taxon>
        <taxon>Anguinidae</taxon>
        <taxon>Anguininae</taxon>
        <taxon>Ditylenchus</taxon>
    </lineage>
</organism>
<keyword evidence="1" id="KW-1185">Reference proteome</keyword>
<dbReference type="AlphaFoldDB" id="A0A915E0M5"/>
<evidence type="ECO:0000313" key="1">
    <source>
        <dbReference type="Proteomes" id="UP000887574"/>
    </source>
</evidence>
<sequence length="90" mass="10204">MTLKNINEHNKIAAKHFPKPTCLQSQPFKPSPLFAYSKVSPVPSDQQKVNKGGDKAPKHQVCLYLLDSLSGLPVHVPTEEQEHKRMDYCY</sequence>
<dbReference type="WBParaSite" id="jg24648">
    <property type="protein sequence ID" value="jg24648"/>
    <property type="gene ID" value="jg24648"/>
</dbReference>
<reference evidence="2" key="1">
    <citation type="submission" date="2022-11" db="UniProtKB">
        <authorList>
            <consortium name="WormBaseParasite"/>
        </authorList>
    </citation>
    <scope>IDENTIFICATION</scope>
</reference>